<dbReference type="InterPro" id="IPR016084">
    <property type="entry name" value="Haem_Oase-like_multi-hlx"/>
</dbReference>
<dbReference type="OrthoDB" id="114943at2"/>
<dbReference type="Pfam" id="PF01126">
    <property type="entry name" value="Heme_oxygenase"/>
    <property type="match status" value="1"/>
</dbReference>
<dbReference type="Proteomes" id="UP000242687">
    <property type="component" value="Unassembled WGS sequence"/>
</dbReference>
<dbReference type="CDD" id="cd19166">
    <property type="entry name" value="HemeO-bac"/>
    <property type="match status" value="1"/>
</dbReference>
<dbReference type="RefSeq" id="WP_100341988.1">
    <property type="nucleotide sequence ID" value="NZ_PGFJ01000002.1"/>
</dbReference>
<dbReference type="GO" id="GO:0004392">
    <property type="term" value="F:heme oxygenase (decyclizing) activity"/>
    <property type="evidence" value="ECO:0007669"/>
    <property type="project" value="InterPro"/>
</dbReference>
<comment type="caution">
    <text evidence="1">The sequence shown here is derived from an EMBL/GenBank/DDBJ whole genome shotgun (WGS) entry which is preliminary data.</text>
</comment>
<reference evidence="1 2" key="1">
    <citation type="submission" date="2017-11" db="EMBL/GenBank/DDBJ databases">
        <title>Genomic Encyclopedia of Archaeal and Bacterial Type Strains, Phase II (KMG-II): From Individual Species to Whole Genera.</title>
        <authorList>
            <person name="Goeker M."/>
        </authorList>
    </citation>
    <scope>NUCLEOTIDE SEQUENCE [LARGE SCALE GENOMIC DNA]</scope>
    <source>
        <strain evidence="1 2">DSM 28175</strain>
    </source>
</reference>
<evidence type="ECO:0000313" key="2">
    <source>
        <dbReference type="Proteomes" id="UP000242687"/>
    </source>
</evidence>
<gene>
    <name evidence="1" type="ORF">CLV57_2805</name>
</gene>
<name>A0A2H9VMV8_9SPHI</name>
<sequence>MLTEKIKATTLQYHQETEKILVGKMKSMRSVADYAHILELFYGYFGGLELLIDKHINTQNLPDYTDRRKTAALANDLTNLKGNLPPKAEDTELPQINNLLQAFGALYVIEGSTLGGKIISKMVQQHLGITDGQGLSFFNGYGEDTGNKWVQFQQKLNAIAPTEAQQTEVIAAANNTFEKFRDWMVKFSD</sequence>
<dbReference type="SUPFAM" id="SSF48613">
    <property type="entry name" value="Heme oxygenase-like"/>
    <property type="match status" value="1"/>
</dbReference>
<dbReference type="GO" id="GO:0006788">
    <property type="term" value="P:heme oxidation"/>
    <property type="evidence" value="ECO:0007669"/>
    <property type="project" value="InterPro"/>
</dbReference>
<organism evidence="1 2">
    <name type="scientific">Mucilaginibacter auburnensis</name>
    <dbReference type="NCBI Taxonomy" id="1457233"/>
    <lineage>
        <taxon>Bacteria</taxon>
        <taxon>Pseudomonadati</taxon>
        <taxon>Bacteroidota</taxon>
        <taxon>Sphingobacteriia</taxon>
        <taxon>Sphingobacteriales</taxon>
        <taxon>Sphingobacteriaceae</taxon>
        <taxon>Mucilaginibacter</taxon>
    </lineage>
</organism>
<dbReference type="Gene3D" id="1.20.910.10">
    <property type="entry name" value="Heme oxygenase-like"/>
    <property type="match status" value="1"/>
</dbReference>
<accession>A0A2H9VMV8</accession>
<dbReference type="AlphaFoldDB" id="A0A2H9VMV8"/>
<protein>
    <submittedName>
        <fullName evidence="1">Heme oxygenase</fullName>
    </submittedName>
</protein>
<dbReference type="EMBL" id="PGFJ01000002">
    <property type="protein sequence ID" value="PJJ79669.1"/>
    <property type="molecule type" value="Genomic_DNA"/>
</dbReference>
<evidence type="ECO:0000313" key="1">
    <source>
        <dbReference type="EMBL" id="PJJ79669.1"/>
    </source>
</evidence>
<proteinExistence type="predicted"/>
<dbReference type="InterPro" id="IPR016053">
    <property type="entry name" value="Haem_Oase-like"/>
</dbReference>
<keyword evidence="2" id="KW-1185">Reference proteome</keyword>